<accession>A0A397GG84</accession>
<dbReference type="Proteomes" id="UP000266861">
    <property type="component" value="Unassembled WGS sequence"/>
</dbReference>
<name>A0A397GG84_9GLOM</name>
<dbReference type="EMBL" id="PQFF01000477">
    <property type="protein sequence ID" value="RHZ48023.1"/>
    <property type="molecule type" value="Genomic_DNA"/>
</dbReference>
<evidence type="ECO:0000313" key="2">
    <source>
        <dbReference type="Proteomes" id="UP000266861"/>
    </source>
</evidence>
<sequence>MNQQLNEPSNFINTTEKYKFKESEKSVPEHIEEISGVKDNRCKWIVVTCDGIPHNYIQKMKTDFPWFILIPGTLHEEMNMLKAFVELN</sequence>
<comment type="caution">
    <text evidence="1">The sequence shown here is derived from an EMBL/GenBank/DDBJ whole genome shotgun (WGS) entry which is preliminary data.</text>
</comment>
<dbReference type="AlphaFoldDB" id="A0A397GG84"/>
<organism evidence="1 2">
    <name type="scientific">Diversispora epigaea</name>
    <dbReference type="NCBI Taxonomy" id="1348612"/>
    <lineage>
        <taxon>Eukaryota</taxon>
        <taxon>Fungi</taxon>
        <taxon>Fungi incertae sedis</taxon>
        <taxon>Mucoromycota</taxon>
        <taxon>Glomeromycotina</taxon>
        <taxon>Glomeromycetes</taxon>
        <taxon>Diversisporales</taxon>
        <taxon>Diversisporaceae</taxon>
        <taxon>Diversispora</taxon>
    </lineage>
</organism>
<proteinExistence type="predicted"/>
<reference evidence="1 2" key="1">
    <citation type="submission" date="2018-08" db="EMBL/GenBank/DDBJ databases">
        <title>Genome and evolution of the arbuscular mycorrhizal fungus Diversispora epigaea (formerly Glomus versiforme) and its bacterial endosymbionts.</title>
        <authorList>
            <person name="Sun X."/>
            <person name="Fei Z."/>
            <person name="Harrison M."/>
        </authorList>
    </citation>
    <scope>NUCLEOTIDE SEQUENCE [LARGE SCALE GENOMIC DNA]</scope>
    <source>
        <strain evidence="1 2">IT104</strain>
    </source>
</reference>
<dbReference type="OrthoDB" id="10456786at2759"/>
<gene>
    <name evidence="1" type="ORF">Glove_562g13</name>
</gene>
<keyword evidence="2" id="KW-1185">Reference proteome</keyword>
<protein>
    <submittedName>
        <fullName evidence="1">Uncharacterized protein</fullName>
    </submittedName>
</protein>
<evidence type="ECO:0000313" key="1">
    <source>
        <dbReference type="EMBL" id="RHZ48023.1"/>
    </source>
</evidence>